<keyword evidence="4 5" id="KW-0720">Serine protease</keyword>
<dbReference type="EMBL" id="VOHS01000005">
    <property type="protein sequence ID" value="TWW01139.1"/>
    <property type="molecule type" value="Genomic_DNA"/>
</dbReference>
<evidence type="ECO:0000256" key="4">
    <source>
        <dbReference type="ARBA" id="ARBA00022825"/>
    </source>
</evidence>
<evidence type="ECO:0000259" key="8">
    <source>
        <dbReference type="Pfam" id="PF00082"/>
    </source>
</evidence>
<evidence type="ECO:0000313" key="9">
    <source>
        <dbReference type="EMBL" id="TWW01139.1"/>
    </source>
</evidence>
<sequence>MNFYHMNICKPAAVIATLLLSGFVADAQKHNWQSMDLQKDSVFGISAEKAYSELLKGKKSKTVVVAVIDSGIDTTHEDLKSILWINSKEKRGNGKDDDKNHYADDIYGWNFIGSPKGNVDFDNLELTRMVRQQQKQFGSLNSVPKDTAGLYKYKQLKNKYDLKLSEAQQTLVGISRFVEMLDTMLVKLGNSNPTAAELQAYTPQNPAEAQIKQVISAQLDRYPDFKTFRTTELDAAVKHYKEQVDYSLNLNYDPRAIVGDDYSNATERYYGSGDATGPDADHGTHVAGIIGAGRNNNMGIDGIADNVRIMSVRAVPNGDERDKDVANAIRYATDNGAKVINMSFGKAYSPNKDVVDEAVKYAISKDVLLVHAAGNDAENNDVTPNYPSRVYQNGDTATAWIEVGASGPEDNETLAAPFSNYGKVNVDVFAPGVGIYSSTPGSHYEYHDGTSMAAPVVAGLAALIRSYYPKLSAVQVKDIILKSVVKVEHPVTIMVEDQPTSVQMTELCRTGGVVNAYKALELAATYK</sequence>
<dbReference type="InterPro" id="IPR050131">
    <property type="entry name" value="Peptidase_S8_subtilisin-like"/>
</dbReference>
<dbReference type="InterPro" id="IPR000209">
    <property type="entry name" value="Peptidase_S8/S53_dom"/>
</dbReference>
<evidence type="ECO:0000256" key="5">
    <source>
        <dbReference type="PROSITE-ProRule" id="PRU01240"/>
    </source>
</evidence>
<proteinExistence type="inferred from homology"/>
<organism evidence="9 10">
    <name type="scientific">Chitinophaga pinensis</name>
    <dbReference type="NCBI Taxonomy" id="79329"/>
    <lineage>
        <taxon>Bacteria</taxon>
        <taxon>Pseudomonadati</taxon>
        <taxon>Bacteroidota</taxon>
        <taxon>Chitinophagia</taxon>
        <taxon>Chitinophagales</taxon>
        <taxon>Chitinophagaceae</taxon>
        <taxon>Chitinophaga</taxon>
    </lineage>
</organism>
<dbReference type="InterPro" id="IPR036852">
    <property type="entry name" value="Peptidase_S8/S53_dom_sf"/>
</dbReference>
<dbReference type="InterPro" id="IPR015500">
    <property type="entry name" value="Peptidase_S8_subtilisin-rel"/>
</dbReference>
<feature type="signal peptide" evidence="7">
    <location>
        <begin position="1"/>
        <end position="27"/>
    </location>
</feature>
<evidence type="ECO:0000256" key="7">
    <source>
        <dbReference type="SAM" id="SignalP"/>
    </source>
</evidence>
<dbReference type="PROSITE" id="PS00136">
    <property type="entry name" value="SUBTILASE_ASP"/>
    <property type="match status" value="1"/>
</dbReference>
<keyword evidence="2 5" id="KW-0645">Protease</keyword>
<evidence type="ECO:0000256" key="1">
    <source>
        <dbReference type="ARBA" id="ARBA00011073"/>
    </source>
</evidence>
<dbReference type="InterPro" id="IPR023827">
    <property type="entry name" value="Peptidase_S8_Asp-AS"/>
</dbReference>
<keyword evidence="7" id="KW-0732">Signal</keyword>
<dbReference type="PRINTS" id="PR00723">
    <property type="entry name" value="SUBTILISIN"/>
</dbReference>
<comment type="similarity">
    <text evidence="1 5 6">Belongs to the peptidase S8 family.</text>
</comment>
<keyword evidence="10" id="KW-1185">Reference proteome</keyword>
<dbReference type="GO" id="GO:0006508">
    <property type="term" value="P:proteolysis"/>
    <property type="evidence" value="ECO:0007669"/>
    <property type="project" value="UniProtKB-KW"/>
</dbReference>
<comment type="caution">
    <text evidence="9">The sequence shown here is derived from an EMBL/GenBank/DDBJ whole genome shotgun (WGS) entry which is preliminary data.</text>
</comment>
<feature type="domain" description="Peptidase S8/S53" evidence="8">
    <location>
        <begin position="61"/>
        <end position="484"/>
    </location>
</feature>
<gene>
    <name evidence="9" type="ORF">FEF09_06640</name>
</gene>
<dbReference type="CDD" id="cd07483">
    <property type="entry name" value="Peptidases_S8_Subtilisin_Novo-like"/>
    <property type="match status" value="1"/>
</dbReference>
<dbReference type="GO" id="GO:0004252">
    <property type="term" value="F:serine-type endopeptidase activity"/>
    <property type="evidence" value="ECO:0007669"/>
    <property type="project" value="UniProtKB-UniRule"/>
</dbReference>
<keyword evidence="3 5" id="KW-0378">Hydrolase</keyword>
<accession>A0A5C6LZM5</accession>
<evidence type="ECO:0000256" key="3">
    <source>
        <dbReference type="ARBA" id="ARBA00022801"/>
    </source>
</evidence>
<protein>
    <submittedName>
        <fullName evidence="9">S8 family serine peptidase</fullName>
    </submittedName>
</protein>
<dbReference type="PROSITE" id="PS51892">
    <property type="entry name" value="SUBTILASE"/>
    <property type="match status" value="1"/>
</dbReference>
<dbReference type="PANTHER" id="PTHR43806">
    <property type="entry name" value="PEPTIDASE S8"/>
    <property type="match status" value="1"/>
</dbReference>
<feature type="chain" id="PRO_5023115900" evidence="7">
    <location>
        <begin position="28"/>
        <end position="527"/>
    </location>
</feature>
<evidence type="ECO:0000313" key="10">
    <source>
        <dbReference type="Proteomes" id="UP000318815"/>
    </source>
</evidence>
<dbReference type="PROSITE" id="PS00137">
    <property type="entry name" value="SUBTILASE_HIS"/>
    <property type="match status" value="1"/>
</dbReference>
<dbReference type="OrthoDB" id="9798386at2"/>
<name>A0A5C6LZM5_9BACT</name>
<dbReference type="InterPro" id="IPR023828">
    <property type="entry name" value="Peptidase_S8_Ser-AS"/>
</dbReference>
<dbReference type="AlphaFoldDB" id="A0A5C6LZM5"/>
<dbReference type="Proteomes" id="UP000318815">
    <property type="component" value="Unassembled WGS sequence"/>
</dbReference>
<dbReference type="InterPro" id="IPR022398">
    <property type="entry name" value="Peptidase_S8_His-AS"/>
</dbReference>
<dbReference type="InterPro" id="IPR034080">
    <property type="entry name" value="Protease_P7-like_dom"/>
</dbReference>
<reference evidence="9 10" key="1">
    <citation type="submission" date="2019-08" db="EMBL/GenBank/DDBJ databases">
        <title>Whole genome sequencing of chitin degrading bacteria Chitinophaga pinensis YS16.</title>
        <authorList>
            <person name="Singh R.P."/>
            <person name="Manchanda G."/>
            <person name="Maurya I.K."/>
            <person name="Joshi N.K."/>
            <person name="Srivastava A.K."/>
        </authorList>
    </citation>
    <scope>NUCLEOTIDE SEQUENCE [LARGE SCALE GENOMIC DNA]</scope>
    <source>
        <strain evidence="9 10">YS-16</strain>
    </source>
</reference>
<feature type="active site" description="Charge relay system" evidence="5">
    <location>
        <position position="451"/>
    </location>
</feature>
<dbReference type="PROSITE" id="PS00138">
    <property type="entry name" value="SUBTILASE_SER"/>
    <property type="match status" value="1"/>
</dbReference>
<evidence type="ECO:0000256" key="6">
    <source>
        <dbReference type="RuleBase" id="RU003355"/>
    </source>
</evidence>
<evidence type="ECO:0000256" key="2">
    <source>
        <dbReference type="ARBA" id="ARBA00022670"/>
    </source>
</evidence>
<dbReference type="PANTHER" id="PTHR43806:SF11">
    <property type="entry name" value="CEREVISIN-RELATED"/>
    <property type="match status" value="1"/>
</dbReference>
<dbReference type="Gene3D" id="3.40.50.200">
    <property type="entry name" value="Peptidase S8/S53 domain"/>
    <property type="match status" value="2"/>
</dbReference>
<dbReference type="Pfam" id="PF00082">
    <property type="entry name" value="Peptidase_S8"/>
    <property type="match status" value="1"/>
</dbReference>
<dbReference type="SUPFAM" id="SSF52743">
    <property type="entry name" value="Subtilisin-like"/>
    <property type="match status" value="1"/>
</dbReference>
<feature type="active site" description="Charge relay system" evidence="5">
    <location>
        <position position="282"/>
    </location>
</feature>
<feature type="active site" description="Charge relay system" evidence="5">
    <location>
        <position position="69"/>
    </location>
</feature>